<reference evidence="7 8" key="1">
    <citation type="submission" date="2018-05" db="EMBL/GenBank/DDBJ databases">
        <title>complete genome sequence of Aquabacterium olei NBRC 110486.</title>
        <authorList>
            <person name="Tang B."/>
            <person name="Chang J."/>
            <person name="Zhang L."/>
            <person name="Yang H."/>
        </authorList>
    </citation>
    <scope>NUCLEOTIDE SEQUENCE [LARGE SCALE GENOMIC DNA]</scope>
    <source>
        <strain evidence="7 8">NBRC 110486</strain>
    </source>
</reference>
<dbReference type="CDD" id="cd00130">
    <property type="entry name" value="PAS"/>
    <property type="match status" value="1"/>
</dbReference>
<evidence type="ECO:0000313" key="7">
    <source>
        <dbReference type="EMBL" id="AWI53877.1"/>
    </source>
</evidence>
<dbReference type="PROSITE" id="PS50109">
    <property type="entry name" value="HIS_KIN"/>
    <property type="match status" value="1"/>
</dbReference>
<keyword evidence="7" id="KW-0808">Transferase</keyword>
<gene>
    <name evidence="7" type="ORF">DEH84_10885</name>
</gene>
<feature type="transmembrane region" description="Helical" evidence="5">
    <location>
        <begin position="67"/>
        <end position="87"/>
    </location>
</feature>
<dbReference type="OrthoDB" id="9815750at2"/>
<evidence type="ECO:0000256" key="2">
    <source>
        <dbReference type="ARBA" id="ARBA00012438"/>
    </source>
</evidence>
<dbReference type="Gene3D" id="3.30.450.20">
    <property type="entry name" value="PAS domain"/>
    <property type="match status" value="1"/>
</dbReference>
<evidence type="ECO:0000313" key="8">
    <source>
        <dbReference type="Proteomes" id="UP000244892"/>
    </source>
</evidence>
<evidence type="ECO:0000256" key="1">
    <source>
        <dbReference type="ARBA" id="ARBA00000085"/>
    </source>
</evidence>
<dbReference type="PANTHER" id="PTHR43065">
    <property type="entry name" value="SENSOR HISTIDINE KINASE"/>
    <property type="match status" value="1"/>
</dbReference>
<evidence type="ECO:0000256" key="4">
    <source>
        <dbReference type="SAM" id="MobiDB-lite"/>
    </source>
</evidence>
<dbReference type="KEGG" id="aon:DEH84_10885"/>
<keyword evidence="7" id="KW-0418">Kinase</keyword>
<dbReference type="EMBL" id="CP029210">
    <property type="protein sequence ID" value="AWI53877.1"/>
    <property type="molecule type" value="Genomic_DNA"/>
</dbReference>
<sequence>MDDAATRPAEAGPGEASQFPNSRQASWFGELDAPTEAAAMAAQRKSRHTSLPDSDNGHPTFQRIYRAFLAARLVLGMLGLLLLATLWSTGTRVSPWASLLGAVYATLATLAWFWPGRSRKGRDAARLGTRQALGTVGVDLTVFALIHHLSGNGLNAQALLVMPVLMSAVLLPRVIALGVAAAATLNLLSVAWVQGERSDEVAALMTQGGLNGLGLFLIAALASELAARLAREERSARGNMEAARRQAQLNKLVIDEMTEGVLVVDRRGRVRTANPSARRLLSAQGSAPQPPFPLTGVPAWRALIEAIEEAMANPGHAEVGQEVTLHFDDRSLRELRLRMRFIRGRGARAQEDVCVLFIEDLRSVRARQRQDKLAAMGRMSAGIAHEVRNPLAAIAQANALMAEDAATSTQQRLTQMVADNVARLKHIVDDILAVAPGVRPPAPAIDPLEHIVAICNEWRSTAGVGMGEHSLLEIDIQACRQAPSFPHLKVRFEPEHLQRVLVNLLDNALRHQSGEPGAIRVHVGWVPTVHGPHGLLMISVLSDGPPITPDTERALFEPFFSTRSRGTGLGLYICRELCERHGATMDYRQHPASMRHRNEFYLTMPIEPVGLPPPHA</sequence>
<evidence type="ECO:0000259" key="6">
    <source>
        <dbReference type="PROSITE" id="PS50109"/>
    </source>
</evidence>
<dbReference type="CDD" id="cd00082">
    <property type="entry name" value="HisKA"/>
    <property type="match status" value="1"/>
</dbReference>
<dbReference type="InterPro" id="IPR005467">
    <property type="entry name" value="His_kinase_dom"/>
</dbReference>
<dbReference type="RefSeq" id="WP_109036874.1">
    <property type="nucleotide sequence ID" value="NZ_CP029210.1"/>
</dbReference>
<dbReference type="Pfam" id="PF25323">
    <property type="entry name" value="6TM_PilS"/>
    <property type="match status" value="1"/>
</dbReference>
<comment type="catalytic activity">
    <reaction evidence="1">
        <text>ATP + protein L-histidine = ADP + protein N-phospho-L-histidine.</text>
        <dbReference type="EC" id="2.7.13.3"/>
    </reaction>
</comment>
<dbReference type="GO" id="GO:0000155">
    <property type="term" value="F:phosphorelay sensor kinase activity"/>
    <property type="evidence" value="ECO:0007669"/>
    <property type="project" value="InterPro"/>
</dbReference>
<dbReference type="PANTHER" id="PTHR43065:SF52">
    <property type="entry name" value="SENSOR PROTEIN KINASE PILS"/>
    <property type="match status" value="1"/>
</dbReference>
<dbReference type="Proteomes" id="UP000244892">
    <property type="component" value="Chromosome"/>
</dbReference>
<keyword evidence="8" id="KW-1185">Reference proteome</keyword>
<dbReference type="InterPro" id="IPR003661">
    <property type="entry name" value="HisK_dim/P_dom"/>
</dbReference>
<dbReference type="InterPro" id="IPR036097">
    <property type="entry name" value="HisK_dim/P_sf"/>
</dbReference>
<keyword evidence="5" id="KW-0812">Transmembrane</keyword>
<feature type="region of interest" description="Disordered" evidence="4">
    <location>
        <begin position="1"/>
        <end position="23"/>
    </location>
</feature>
<name>A0A2U8FSL1_9BURK</name>
<feature type="transmembrane region" description="Helical" evidence="5">
    <location>
        <begin position="170"/>
        <end position="193"/>
    </location>
</feature>
<proteinExistence type="predicted"/>
<dbReference type="InterPro" id="IPR036890">
    <property type="entry name" value="HATPase_C_sf"/>
</dbReference>
<dbReference type="Gene3D" id="1.10.287.130">
    <property type="match status" value="1"/>
</dbReference>
<dbReference type="EC" id="2.7.13.3" evidence="2"/>
<dbReference type="Pfam" id="PF02518">
    <property type="entry name" value="HATPase_c"/>
    <property type="match status" value="1"/>
</dbReference>
<protein>
    <recommendedName>
        <fullName evidence="2">histidine kinase</fullName>
        <ecNumber evidence="2">2.7.13.3</ecNumber>
    </recommendedName>
</protein>
<dbReference type="AlphaFoldDB" id="A0A2U8FSL1"/>
<keyword evidence="3" id="KW-0597">Phosphoprotein</keyword>
<dbReference type="SUPFAM" id="SSF47384">
    <property type="entry name" value="Homodimeric domain of signal transducing histidine kinase"/>
    <property type="match status" value="1"/>
</dbReference>
<feature type="domain" description="Histidine kinase" evidence="6">
    <location>
        <begin position="382"/>
        <end position="608"/>
    </location>
</feature>
<dbReference type="InterPro" id="IPR003594">
    <property type="entry name" value="HATPase_dom"/>
</dbReference>
<accession>A0A2U8FSL1</accession>
<dbReference type="SMART" id="SM00387">
    <property type="entry name" value="HATPase_c"/>
    <property type="match status" value="1"/>
</dbReference>
<keyword evidence="5" id="KW-0472">Membrane</keyword>
<dbReference type="SMART" id="SM00388">
    <property type="entry name" value="HisKA"/>
    <property type="match status" value="1"/>
</dbReference>
<dbReference type="PRINTS" id="PR00344">
    <property type="entry name" value="BCTRLSENSOR"/>
</dbReference>
<dbReference type="SUPFAM" id="SSF55785">
    <property type="entry name" value="PYP-like sensor domain (PAS domain)"/>
    <property type="match status" value="1"/>
</dbReference>
<dbReference type="SUPFAM" id="SSF55874">
    <property type="entry name" value="ATPase domain of HSP90 chaperone/DNA topoisomerase II/histidine kinase"/>
    <property type="match status" value="1"/>
</dbReference>
<dbReference type="Pfam" id="PF00512">
    <property type="entry name" value="HisKA"/>
    <property type="match status" value="1"/>
</dbReference>
<keyword evidence="5" id="KW-1133">Transmembrane helix</keyword>
<dbReference type="Gene3D" id="3.30.565.10">
    <property type="entry name" value="Histidine kinase-like ATPase, C-terminal domain"/>
    <property type="match status" value="1"/>
</dbReference>
<dbReference type="InterPro" id="IPR035965">
    <property type="entry name" value="PAS-like_dom_sf"/>
</dbReference>
<dbReference type="CDD" id="cd00075">
    <property type="entry name" value="HATPase"/>
    <property type="match status" value="1"/>
</dbReference>
<dbReference type="InterPro" id="IPR004358">
    <property type="entry name" value="Sig_transdc_His_kin-like_C"/>
</dbReference>
<feature type="transmembrane region" description="Helical" evidence="5">
    <location>
        <begin position="93"/>
        <end position="114"/>
    </location>
</feature>
<dbReference type="InterPro" id="IPR000014">
    <property type="entry name" value="PAS"/>
</dbReference>
<evidence type="ECO:0000256" key="5">
    <source>
        <dbReference type="SAM" id="Phobius"/>
    </source>
</evidence>
<evidence type="ECO:0000256" key="3">
    <source>
        <dbReference type="ARBA" id="ARBA00022553"/>
    </source>
</evidence>
<organism evidence="7 8">
    <name type="scientific">Aquabacterium olei</name>
    <dbReference type="NCBI Taxonomy" id="1296669"/>
    <lineage>
        <taxon>Bacteria</taxon>
        <taxon>Pseudomonadati</taxon>
        <taxon>Pseudomonadota</taxon>
        <taxon>Betaproteobacteria</taxon>
        <taxon>Burkholderiales</taxon>
        <taxon>Aquabacterium</taxon>
    </lineage>
</organism>